<dbReference type="RefSeq" id="XP_032327191.1">
    <property type="nucleotide sequence ID" value="XM_032471300.1"/>
</dbReference>
<evidence type="ECO:0000313" key="1">
    <source>
        <dbReference type="Proteomes" id="UP000694856"/>
    </source>
</evidence>
<protein>
    <submittedName>
        <fullName evidence="2">Uncharacterized protein LOC116660876</fullName>
    </submittedName>
</protein>
<organism evidence="1 2">
    <name type="scientific">Camelus ferus</name>
    <name type="common">Wild bactrian camel</name>
    <name type="synonym">Camelus bactrianus ferus</name>
    <dbReference type="NCBI Taxonomy" id="419612"/>
    <lineage>
        <taxon>Eukaryota</taxon>
        <taxon>Metazoa</taxon>
        <taxon>Chordata</taxon>
        <taxon>Craniata</taxon>
        <taxon>Vertebrata</taxon>
        <taxon>Euteleostomi</taxon>
        <taxon>Mammalia</taxon>
        <taxon>Eutheria</taxon>
        <taxon>Laurasiatheria</taxon>
        <taxon>Artiodactyla</taxon>
        <taxon>Tylopoda</taxon>
        <taxon>Camelidae</taxon>
        <taxon>Camelus</taxon>
    </lineage>
</organism>
<dbReference type="GeneID" id="116660876"/>
<dbReference type="KEGG" id="cfr:116660876"/>
<proteinExistence type="predicted"/>
<dbReference type="Proteomes" id="UP000694856">
    <property type="component" value="Chromosome 32"/>
</dbReference>
<reference evidence="2" key="1">
    <citation type="submission" date="2025-08" db="UniProtKB">
        <authorList>
            <consortium name="RefSeq"/>
        </authorList>
    </citation>
    <scope>IDENTIFICATION</scope>
    <source>
        <tissue evidence="2">Ear skin</tissue>
    </source>
</reference>
<accession>A0A8B8SAD8</accession>
<evidence type="ECO:0000313" key="2">
    <source>
        <dbReference type="RefSeq" id="XP_032327191.1"/>
    </source>
</evidence>
<keyword evidence="1" id="KW-1185">Reference proteome</keyword>
<name>A0A8B8SAD8_CAMFR</name>
<dbReference type="AlphaFoldDB" id="A0A8B8SAD8"/>
<gene>
    <name evidence="2" type="primary">LOC116660876</name>
</gene>
<sequence length="241" mass="25629">MDPVPGSSRLAAWGASLRPSSPGGGGVWWGQRQGTLGTGISTKNHNERQKGRRVWIKGTNVLNDHVAAAANTSATAEAPHCPHPILQLGSSSLIVCTSVPVVPVPHVRNWWLAGVAQMTLLPSGFPLLEALTCVSFHLRVIPAPSWREEGGPASRCYQWAWAAPGSPDPRDPGGSVCVLQSAVSNPFGMTAHDSRNGNSAHRSNHVALCLLELTESSKTHCEVGIVVIPHVTDEETEEQRG</sequence>